<dbReference type="PANTHER" id="PTHR13696:SF99">
    <property type="entry name" value="COBYRINIC ACID AC-DIAMIDE SYNTHASE"/>
    <property type="match status" value="1"/>
</dbReference>
<dbReference type="SUPFAM" id="SSF52540">
    <property type="entry name" value="P-loop containing nucleoside triphosphate hydrolases"/>
    <property type="match status" value="1"/>
</dbReference>
<dbReference type="Pfam" id="PF01656">
    <property type="entry name" value="CbiA"/>
    <property type="match status" value="1"/>
</dbReference>
<proteinExistence type="predicted"/>
<evidence type="ECO:0000313" key="5">
    <source>
        <dbReference type="Proteomes" id="UP000663854"/>
    </source>
</evidence>
<feature type="domain" description="CobQ/CobB/MinD/ParA nucleotide binding" evidence="1">
    <location>
        <begin position="74"/>
        <end position="319"/>
    </location>
</feature>
<protein>
    <recommendedName>
        <fullName evidence="1">CobQ/CobB/MinD/ParA nucleotide binding domain-containing protein</fullName>
    </recommendedName>
</protein>
<dbReference type="CDD" id="cd02042">
    <property type="entry name" value="ParAB_family"/>
    <property type="match status" value="1"/>
</dbReference>
<reference evidence="3" key="1">
    <citation type="submission" date="2021-02" db="EMBL/GenBank/DDBJ databases">
        <authorList>
            <person name="Nowell W R."/>
        </authorList>
    </citation>
    <scope>NUCLEOTIDE SEQUENCE</scope>
</reference>
<organism evidence="3 5">
    <name type="scientific">Rotaria sordida</name>
    <dbReference type="NCBI Taxonomy" id="392033"/>
    <lineage>
        <taxon>Eukaryota</taxon>
        <taxon>Metazoa</taxon>
        <taxon>Spiralia</taxon>
        <taxon>Gnathifera</taxon>
        <taxon>Rotifera</taxon>
        <taxon>Eurotatoria</taxon>
        <taxon>Bdelloidea</taxon>
        <taxon>Philodinida</taxon>
        <taxon>Philodinidae</taxon>
        <taxon>Rotaria</taxon>
    </lineage>
</organism>
<keyword evidence="6" id="KW-1185">Reference proteome</keyword>
<dbReference type="EMBL" id="CAJNOH010001295">
    <property type="protein sequence ID" value="CAF1201020.1"/>
    <property type="molecule type" value="Genomic_DNA"/>
</dbReference>
<accession>A0A814W6X5</accession>
<dbReference type="PANTHER" id="PTHR13696">
    <property type="entry name" value="P-LOOP CONTAINING NUCLEOSIDE TRIPHOSPHATE HYDROLASE"/>
    <property type="match status" value="1"/>
</dbReference>
<dbReference type="Proteomes" id="UP000663870">
    <property type="component" value="Unassembled WGS sequence"/>
</dbReference>
<dbReference type="InterPro" id="IPR027417">
    <property type="entry name" value="P-loop_NTPase"/>
</dbReference>
<comment type="caution">
    <text evidence="3">The sequence shown here is derived from an EMBL/GenBank/DDBJ whole genome shotgun (WGS) entry which is preliminary data.</text>
</comment>
<sequence length="467" mass="53512">METTNMNSRLSTVTLDLDRINDFRKSQTSLLSATSDDASGQIHERLLMRQNTCHVNDINNYYYSKKMPLEGSYAIWNNRGGSGKTNLTYHLAIKYAYRHPDKTVLVVDMCPQADLSHAFLGDDEEGHDYVSQIGSLKKNPMILDGQQFIPRTISGYLDLYTSVGLPNNVDPRTFLFNVSKFNNQLPRNVYLLCGDTSLELLGKAMDLKRSSNTITPYTNAWRTITQSLRIFIHKIGERRGIKLMTFIDTNSSFNISTEIALTAADKIILPVSEDHLHRNGFEYLFSLLYGFSQPSSIYSYYRHYSFYYRADENGVKLPKIHLILCTASSINKETKLGISNNSLPKPEEINNCWHFVYDIYTKHRDAFEIHSNQKLSPRLSSSSTSSNDQHFTSSFNNHTNNLIQIETFEEFMSQYVMHINNESNIVSRIAVKSHSPLLAVKHPHHSHEYQSTAQTFDKTLNDIVERI</sequence>
<name>A0A814W6X5_9BILA</name>
<evidence type="ECO:0000313" key="2">
    <source>
        <dbReference type="EMBL" id="CAF1007662.1"/>
    </source>
</evidence>
<evidence type="ECO:0000313" key="4">
    <source>
        <dbReference type="EMBL" id="CAF1472466.1"/>
    </source>
</evidence>
<dbReference type="InterPro" id="IPR050678">
    <property type="entry name" value="DNA_Partitioning_ATPase"/>
</dbReference>
<evidence type="ECO:0000259" key="1">
    <source>
        <dbReference type="Pfam" id="PF01656"/>
    </source>
</evidence>
<evidence type="ECO:0000313" key="3">
    <source>
        <dbReference type="EMBL" id="CAF1201020.1"/>
    </source>
</evidence>
<evidence type="ECO:0000313" key="6">
    <source>
        <dbReference type="Proteomes" id="UP000663870"/>
    </source>
</evidence>
<dbReference type="Proteomes" id="UP000663864">
    <property type="component" value="Unassembled WGS sequence"/>
</dbReference>
<dbReference type="InterPro" id="IPR002586">
    <property type="entry name" value="CobQ/CobB/MinD/ParA_Nub-bd_dom"/>
</dbReference>
<dbReference type="Gene3D" id="3.40.50.300">
    <property type="entry name" value="P-loop containing nucleotide triphosphate hydrolases"/>
    <property type="match status" value="1"/>
</dbReference>
<dbReference type="EMBL" id="CAJNOL010002184">
    <property type="protein sequence ID" value="CAF1472466.1"/>
    <property type="molecule type" value="Genomic_DNA"/>
</dbReference>
<dbReference type="Proteomes" id="UP000663854">
    <property type="component" value="Unassembled WGS sequence"/>
</dbReference>
<dbReference type="EMBL" id="CAJNOT010000515">
    <property type="protein sequence ID" value="CAF1007662.1"/>
    <property type="molecule type" value="Genomic_DNA"/>
</dbReference>
<dbReference type="AlphaFoldDB" id="A0A814W6X5"/>
<gene>
    <name evidence="4" type="ORF">JXQ802_LOCUS38817</name>
    <name evidence="3" type="ORF">PYM288_LOCUS24873</name>
    <name evidence="2" type="ORF">ZHD862_LOCUS12866</name>
</gene>